<dbReference type="RefSeq" id="XP_005645720.1">
    <property type="nucleotide sequence ID" value="XM_005645663.1"/>
</dbReference>
<feature type="transmembrane region" description="Helical" evidence="9">
    <location>
        <begin position="122"/>
        <end position="146"/>
    </location>
</feature>
<evidence type="ECO:0000256" key="2">
    <source>
        <dbReference type="ARBA" id="ARBA00022448"/>
    </source>
</evidence>
<dbReference type="OrthoDB" id="271506at2759"/>
<proteinExistence type="inferred from homology"/>
<feature type="transmembrane region" description="Helical" evidence="9">
    <location>
        <begin position="200"/>
        <end position="222"/>
    </location>
</feature>
<evidence type="ECO:0000256" key="5">
    <source>
        <dbReference type="ARBA" id="ARBA00022989"/>
    </source>
</evidence>
<keyword evidence="6 8" id="KW-0472">Membrane</keyword>
<dbReference type="InterPro" id="IPR016817">
    <property type="entry name" value="MannP-dilichol_defect-1"/>
</dbReference>
<dbReference type="Proteomes" id="UP000007264">
    <property type="component" value="Unassembled WGS sequence"/>
</dbReference>
<evidence type="ECO:0000313" key="10">
    <source>
        <dbReference type="EMBL" id="EIE21176.1"/>
    </source>
</evidence>
<comment type="similarity">
    <text evidence="7 8">Belongs to the MPDU1 (TC 2.A.43.3) family.</text>
</comment>
<dbReference type="AlphaFoldDB" id="I0YS07"/>
<evidence type="ECO:0000256" key="4">
    <source>
        <dbReference type="ARBA" id="ARBA00022737"/>
    </source>
</evidence>
<evidence type="ECO:0000256" key="3">
    <source>
        <dbReference type="ARBA" id="ARBA00022692"/>
    </source>
</evidence>
<keyword evidence="3 8" id="KW-0812">Transmembrane</keyword>
<evidence type="ECO:0000256" key="8">
    <source>
        <dbReference type="PIRNR" id="PIRNR023381"/>
    </source>
</evidence>
<feature type="transmembrane region" description="Helical" evidence="9">
    <location>
        <begin position="93"/>
        <end position="110"/>
    </location>
</feature>
<evidence type="ECO:0000313" key="11">
    <source>
        <dbReference type="Proteomes" id="UP000007264"/>
    </source>
</evidence>
<evidence type="ECO:0000256" key="1">
    <source>
        <dbReference type="ARBA" id="ARBA00004141"/>
    </source>
</evidence>
<accession>I0YS07</accession>
<dbReference type="SMART" id="SM00679">
    <property type="entry name" value="CTNS"/>
    <property type="match status" value="2"/>
</dbReference>
<dbReference type="GeneID" id="17039158"/>
<dbReference type="InterPro" id="IPR006603">
    <property type="entry name" value="PQ-loop_rpt"/>
</dbReference>
<comment type="caution">
    <text evidence="10">The sequence shown here is derived from an EMBL/GenBank/DDBJ whole genome shotgun (WGS) entry which is preliminary data.</text>
</comment>
<dbReference type="GO" id="GO:0016020">
    <property type="term" value="C:membrane"/>
    <property type="evidence" value="ECO:0007669"/>
    <property type="project" value="UniProtKB-SubCell"/>
</dbReference>
<keyword evidence="2" id="KW-0813">Transport</keyword>
<sequence>MSLFSLLQDCFEALSHGSFPPSDLLKQTISKGLGFAIIAAACVVKVPQILKISQNQSAQGLSLLSFELEQLALTIHGSYGFILGLPFSAYGEAVVLVLQNSFLLAQIYVLSKTSFWRPFLAISLFGTALAFISAGMVTPSLIMILYDLNNSIVLAARLPQIYQNFMNKSTGQLSGTVYVANFLGCIARIFTSLQEGGGYAMVRGFLLGLLLNGTLVSQVLLYRGSKAIPGKKLE</sequence>
<evidence type="ECO:0000256" key="6">
    <source>
        <dbReference type="ARBA" id="ARBA00023136"/>
    </source>
</evidence>
<dbReference type="PANTHER" id="PTHR12226:SF2">
    <property type="entry name" value="MANNOSE-P-DOLICHOL UTILIZATION DEFECT 1 PROTEIN"/>
    <property type="match status" value="1"/>
</dbReference>
<dbReference type="PIRSF" id="PIRSF023381">
    <property type="entry name" value="MannP-dilichol_defect-1p"/>
    <property type="match status" value="1"/>
</dbReference>
<keyword evidence="5 8" id="KW-1133">Transmembrane helix</keyword>
<keyword evidence="11" id="KW-1185">Reference proteome</keyword>
<protein>
    <recommendedName>
        <fullName evidence="8">Mannose-P-dolichol utilization defect 1 protein homolog</fullName>
    </recommendedName>
</protein>
<name>I0YS07_COCSC</name>
<dbReference type="EMBL" id="AGSI01000013">
    <property type="protein sequence ID" value="EIE21176.1"/>
    <property type="molecule type" value="Genomic_DNA"/>
</dbReference>
<gene>
    <name evidence="10" type="ORF">COCSUDRAFT_37522</name>
</gene>
<dbReference type="STRING" id="574566.I0YS07"/>
<evidence type="ECO:0000256" key="7">
    <source>
        <dbReference type="ARBA" id="ARBA00038475"/>
    </source>
</evidence>
<keyword evidence="4" id="KW-0677">Repeat</keyword>
<dbReference type="eggNOG" id="KOG3211">
    <property type="taxonomic scope" value="Eukaryota"/>
</dbReference>
<reference evidence="10 11" key="1">
    <citation type="journal article" date="2012" name="Genome Biol.">
        <title>The genome of the polar eukaryotic microalga coccomyxa subellipsoidea reveals traits of cold adaptation.</title>
        <authorList>
            <person name="Blanc G."/>
            <person name="Agarkova I."/>
            <person name="Grimwood J."/>
            <person name="Kuo A."/>
            <person name="Brueggeman A."/>
            <person name="Dunigan D."/>
            <person name="Gurnon J."/>
            <person name="Ladunga I."/>
            <person name="Lindquist E."/>
            <person name="Lucas S."/>
            <person name="Pangilinan J."/>
            <person name="Proschold T."/>
            <person name="Salamov A."/>
            <person name="Schmutz J."/>
            <person name="Weeks D."/>
            <person name="Yamada T."/>
            <person name="Claverie J.M."/>
            <person name="Grigoriev I."/>
            <person name="Van Etten J."/>
            <person name="Lomsadze A."/>
            <person name="Borodovsky M."/>
        </authorList>
    </citation>
    <scope>NUCLEOTIDE SEQUENCE [LARGE SCALE GENOMIC DNA]</scope>
    <source>
        <strain evidence="10 11">C-169</strain>
    </source>
</reference>
<comment type="subcellular location">
    <subcellularLocation>
        <location evidence="1 8">Membrane</location>
        <topology evidence="1 8">Multi-pass membrane protein</topology>
    </subcellularLocation>
</comment>
<dbReference type="Pfam" id="PF04193">
    <property type="entry name" value="PQ-loop"/>
    <property type="match status" value="2"/>
</dbReference>
<evidence type="ECO:0000256" key="9">
    <source>
        <dbReference type="SAM" id="Phobius"/>
    </source>
</evidence>
<dbReference type="KEGG" id="csl:COCSUDRAFT_37522"/>
<dbReference type="Gene3D" id="1.20.1280.290">
    <property type="match status" value="2"/>
</dbReference>
<dbReference type="PANTHER" id="PTHR12226">
    <property type="entry name" value="MANNOSE-P-DOLICHOL UTILIZATION DEFECT 1 LEC35 -RELATED"/>
    <property type="match status" value="1"/>
</dbReference>
<organism evidence="10 11">
    <name type="scientific">Coccomyxa subellipsoidea (strain C-169)</name>
    <name type="common">Green microalga</name>
    <dbReference type="NCBI Taxonomy" id="574566"/>
    <lineage>
        <taxon>Eukaryota</taxon>
        <taxon>Viridiplantae</taxon>
        <taxon>Chlorophyta</taxon>
        <taxon>core chlorophytes</taxon>
        <taxon>Trebouxiophyceae</taxon>
        <taxon>Trebouxiophyceae incertae sedis</taxon>
        <taxon>Coccomyxaceae</taxon>
        <taxon>Coccomyxa</taxon>
        <taxon>Coccomyxa subellipsoidea</taxon>
    </lineage>
</organism>